<dbReference type="OrthoDB" id="5741133at2"/>
<dbReference type="Proteomes" id="UP000271227">
    <property type="component" value="Unassembled WGS sequence"/>
</dbReference>
<name>A0A3M0CWA1_9PROT</name>
<dbReference type="Pfam" id="PF20420">
    <property type="entry name" value="DUF6702"/>
    <property type="match status" value="1"/>
</dbReference>
<evidence type="ECO:0000313" key="2">
    <source>
        <dbReference type="EMBL" id="RMB07963.1"/>
    </source>
</evidence>
<organism evidence="2 3">
    <name type="scientific">Eilatimonas milleporae</name>
    <dbReference type="NCBI Taxonomy" id="911205"/>
    <lineage>
        <taxon>Bacteria</taxon>
        <taxon>Pseudomonadati</taxon>
        <taxon>Pseudomonadota</taxon>
        <taxon>Alphaproteobacteria</taxon>
        <taxon>Kordiimonadales</taxon>
        <taxon>Kordiimonadaceae</taxon>
        <taxon>Eilatimonas</taxon>
    </lineage>
</organism>
<feature type="region of interest" description="Disordered" evidence="1">
    <location>
        <begin position="51"/>
        <end position="71"/>
    </location>
</feature>
<evidence type="ECO:0000256" key="1">
    <source>
        <dbReference type="SAM" id="MobiDB-lite"/>
    </source>
</evidence>
<protein>
    <submittedName>
        <fullName evidence="2">Uncharacterized protein</fullName>
    </submittedName>
</protein>
<dbReference type="RefSeq" id="WP_147453541.1">
    <property type="nucleotide sequence ID" value="NZ_REFR01000011.1"/>
</dbReference>
<proteinExistence type="predicted"/>
<reference evidence="2 3" key="1">
    <citation type="submission" date="2018-10" db="EMBL/GenBank/DDBJ databases">
        <title>Genomic Encyclopedia of Archaeal and Bacterial Type Strains, Phase II (KMG-II): from individual species to whole genera.</title>
        <authorList>
            <person name="Goeker M."/>
        </authorList>
    </citation>
    <scope>NUCLEOTIDE SEQUENCE [LARGE SCALE GENOMIC DNA]</scope>
    <source>
        <strain evidence="2 3">DSM 25217</strain>
    </source>
</reference>
<accession>A0A3M0CWA1</accession>
<evidence type="ECO:0000313" key="3">
    <source>
        <dbReference type="Proteomes" id="UP000271227"/>
    </source>
</evidence>
<comment type="caution">
    <text evidence="2">The sequence shown here is derived from an EMBL/GenBank/DDBJ whole genome shotgun (WGS) entry which is preliminary data.</text>
</comment>
<keyword evidence="3" id="KW-1185">Reference proteome</keyword>
<dbReference type="EMBL" id="REFR01000011">
    <property type="protein sequence ID" value="RMB07963.1"/>
    <property type="molecule type" value="Genomic_DNA"/>
</dbReference>
<gene>
    <name evidence="2" type="ORF">BXY39_2057</name>
</gene>
<dbReference type="InterPro" id="IPR046525">
    <property type="entry name" value="DUF6702"/>
</dbReference>
<sequence>MPDRQCPNRLLNGAAVIAAVLFLWVAAPPRADAHRIRAALTTMVWQADTGPVAEAGPDTGAAPGSAAVDASPDRHGRFEITHRLHIHDAQFALNRVTGDPSASILDVEGQARLLLHLDAQFSMTVQDDAPMETPLATTLIGAEVDGDYLFLYRESVPAPLPAALTVRDNTLRDVFPGQVNQVNVTVDGQTHSMMFLRDGTVRTARLRSDLPG</sequence>
<dbReference type="AlphaFoldDB" id="A0A3M0CWA1"/>
<dbReference type="InParanoid" id="A0A3M0CWA1"/>